<comment type="cofactor">
    <cofactor evidence="1">
        <name>FAD</name>
        <dbReference type="ChEBI" id="CHEBI:57692"/>
    </cofactor>
</comment>
<dbReference type="PANTHER" id="PTHR11552">
    <property type="entry name" value="GLUCOSE-METHANOL-CHOLINE GMC OXIDOREDUCTASE"/>
    <property type="match status" value="1"/>
</dbReference>
<gene>
    <name evidence="9" type="ORF">D9757_003060</name>
</gene>
<dbReference type="Proteomes" id="UP000518752">
    <property type="component" value="Unassembled WGS sequence"/>
</dbReference>
<dbReference type="Pfam" id="PF05199">
    <property type="entry name" value="GMC_oxred_C"/>
    <property type="match status" value="1"/>
</dbReference>
<keyword evidence="4" id="KW-0732">Signal</keyword>
<keyword evidence="6" id="KW-0560">Oxidoreductase</keyword>
<name>A0A8H5ME55_9AGAR</name>
<evidence type="ECO:0000256" key="2">
    <source>
        <dbReference type="ARBA" id="ARBA00010790"/>
    </source>
</evidence>
<evidence type="ECO:0000256" key="5">
    <source>
        <dbReference type="ARBA" id="ARBA00022827"/>
    </source>
</evidence>
<organism evidence="9 10">
    <name type="scientific">Collybiopsis confluens</name>
    <dbReference type="NCBI Taxonomy" id="2823264"/>
    <lineage>
        <taxon>Eukaryota</taxon>
        <taxon>Fungi</taxon>
        <taxon>Dikarya</taxon>
        <taxon>Basidiomycota</taxon>
        <taxon>Agaricomycotina</taxon>
        <taxon>Agaricomycetes</taxon>
        <taxon>Agaricomycetidae</taxon>
        <taxon>Agaricales</taxon>
        <taxon>Marasmiineae</taxon>
        <taxon>Omphalotaceae</taxon>
        <taxon>Collybiopsis</taxon>
    </lineage>
</organism>
<keyword evidence="7" id="KW-0325">Glycoprotein</keyword>
<dbReference type="GO" id="GO:0050660">
    <property type="term" value="F:flavin adenine dinucleotide binding"/>
    <property type="evidence" value="ECO:0007669"/>
    <property type="project" value="InterPro"/>
</dbReference>
<dbReference type="SUPFAM" id="SSF51905">
    <property type="entry name" value="FAD/NAD(P)-binding domain"/>
    <property type="match status" value="1"/>
</dbReference>
<dbReference type="SUPFAM" id="SSF54373">
    <property type="entry name" value="FAD-linked reductases, C-terminal domain"/>
    <property type="match status" value="1"/>
</dbReference>
<keyword evidence="3" id="KW-0285">Flavoprotein</keyword>
<accession>A0A8H5ME55</accession>
<dbReference type="InterPro" id="IPR036188">
    <property type="entry name" value="FAD/NAD-bd_sf"/>
</dbReference>
<dbReference type="OrthoDB" id="269227at2759"/>
<dbReference type="AlphaFoldDB" id="A0A8H5ME55"/>
<dbReference type="PANTHER" id="PTHR11552:SF201">
    <property type="entry name" value="GLUCOSE-METHANOL-CHOLINE OXIDOREDUCTASE N-TERMINAL DOMAIN-CONTAINING PROTEIN"/>
    <property type="match status" value="1"/>
</dbReference>
<dbReference type="InterPro" id="IPR012132">
    <property type="entry name" value="GMC_OxRdtase"/>
</dbReference>
<evidence type="ECO:0000256" key="7">
    <source>
        <dbReference type="ARBA" id="ARBA00023180"/>
    </source>
</evidence>
<dbReference type="GO" id="GO:0016614">
    <property type="term" value="F:oxidoreductase activity, acting on CH-OH group of donors"/>
    <property type="evidence" value="ECO:0007669"/>
    <property type="project" value="InterPro"/>
</dbReference>
<keyword evidence="5" id="KW-0274">FAD</keyword>
<evidence type="ECO:0000256" key="4">
    <source>
        <dbReference type="ARBA" id="ARBA00022729"/>
    </source>
</evidence>
<protein>
    <recommendedName>
        <fullName evidence="8">Glucose-methanol-choline oxidoreductase C-terminal domain-containing protein</fullName>
    </recommendedName>
</protein>
<dbReference type="InterPro" id="IPR007867">
    <property type="entry name" value="GMC_OxRtase_C"/>
</dbReference>
<evidence type="ECO:0000259" key="8">
    <source>
        <dbReference type="Pfam" id="PF05199"/>
    </source>
</evidence>
<dbReference type="EMBL" id="JAACJN010000011">
    <property type="protein sequence ID" value="KAF5391115.1"/>
    <property type="molecule type" value="Genomic_DNA"/>
</dbReference>
<reference evidence="9 10" key="1">
    <citation type="journal article" date="2020" name="ISME J.">
        <title>Uncovering the hidden diversity of litter-decomposition mechanisms in mushroom-forming fungi.</title>
        <authorList>
            <person name="Floudas D."/>
            <person name="Bentzer J."/>
            <person name="Ahren D."/>
            <person name="Johansson T."/>
            <person name="Persson P."/>
            <person name="Tunlid A."/>
        </authorList>
    </citation>
    <scope>NUCLEOTIDE SEQUENCE [LARGE SCALE GENOMIC DNA]</scope>
    <source>
        <strain evidence="9 10">CBS 406.79</strain>
    </source>
</reference>
<evidence type="ECO:0000256" key="3">
    <source>
        <dbReference type="ARBA" id="ARBA00022630"/>
    </source>
</evidence>
<feature type="domain" description="Glucose-methanol-choline oxidoreductase C-terminal" evidence="8">
    <location>
        <begin position="56"/>
        <end position="196"/>
    </location>
</feature>
<comment type="caution">
    <text evidence="9">The sequence shown here is derived from an EMBL/GenBank/DDBJ whole genome shotgun (WGS) entry which is preliminary data.</text>
</comment>
<dbReference type="Gene3D" id="3.30.560.10">
    <property type="entry name" value="Glucose Oxidase, domain 3"/>
    <property type="match status" value="1"/>
</dbReference>
<keyword evidence="10" id="KW-1185">Reference proteome</keyword>
<evidence type="ECO:0000256" key="6">
    <source>
        <dbReference type="ARBA" id="ARBA00023002"/>
    </source>
</evidence>
<comment type="similarity">
    <text evidence="2">Belongs to the GMC oxidoreductase family.</text>
</comment>
<sequence>MNTSEPAVAALFDEYGDPAPGPFSPHIELLPTVNSFNAVQNFANAQFTLNSVVLTPHSRGSVTLNESDPLASPMVDYNFYAEPLDLEIMRQSVRTALDFISTPEWQEFLTAPVSPLLAAVIKDSRNDTEMDAYIRASTSISFHPVGTCGMSAVDSNWGVVDPDFTVKGLKGLRVIDASIMPFIPAAHTQAAVYVIAERAADIIKSTAS</sequence>
<evidence type="ECO:0000313" key="10">
    <source>
        <dbReference type="Proteomes" id="UP000518752"/>
    </source>
</evidence>
<evidence type="ECO:0000313" key="9">
    <source>
        <dbReference type="EMBL" id="KAF5391115.1"/>
    </source>
</evidence>
<proteinExistence type="inferred from homology"/>
<evidence type="ECO:0000256" key="1">
    <source>
        <dbReference type="ARBA" id="ARBA00001974"/>
    </source>
</evidence>